<name>A0A1N7HTC0_9FLAO</name>
<dbReference type="OrthoDB" id="1271946at2"/>
<gene>
    <name evidence="1" type="ORF">SAMN05421639_10176</name>
</gene>
<sequence length="139" mass="15705">MYSISKKIHLLKQAAIAKNFFSNDEISRSAATEFTCCDCGHHNTIEIVPYESGFPIVQLYNEDKVVSQSELLHNKLVTETSGRMLHFGALTVNDLPTLYFGTDCESCHSKYVCVFSYGEKQPGLTVLNISGIWKYEELR</sequence>
<keyword evidence="2" id="KW-1185">Reference proteome</keyword>
<dbReference type="Proteomes" id="UP000186373">
    <property type="component" value="Unassembled WGS sequence"/>
</dbReference>
<reference evidence="2" key="1">
    <citation type="submission" date="2017-01" db="EMBL/GenBank/DDBJ databases">
        <authorList>
            <person name="Varghese N."/>
            <person name="Submissions S."/>
        </authorList>
    </citation>
    <scope>NUCLEOTIDE SEQUENCE [LARGE SCALE GENOMIC DNA]</scope>
    <source>
        <strain evidence="2">DSM 17126</strain>
    </source>
</reference>
<organism evidence="1 2">
    <name type="scientific">Chryseobacterium shigense</name>
    <dbReference type="NCBI Taxonomy" id="297244"/>
    <lineage>
        <taxon>Bacteria</taxon>
        <taxon>Pseudomonadati</taxon>
        <taxon>Bacteroidota</taxon>
        <taxon>Flavobacteriia</taxon>
        <taxon>Flavobacteriales</taxon>
        <taxon>Weeksellaceae</taxon>
        <taxon>Chryseobacterium group</taxon>
        <taxon>Chryseobacterium</taxon>
    </lineage>
</organism>
<dbReference type="AlphaFoldDB" id="A0A1N7HTC0"/>
<dbReference type="EMBL" id="FTNY01000001">
    <property type="protein sequence ID" value="SIS28104.1"/>
    <property type="molecule type" value="Genomic_DNA"/>
</dbReference>
<evidence type="ECO:0000313" key="2">
    <source>
        <dbReference type="Proteomes" id="UP000186373"/>
    </source>
</evidence>
<accession>A0A1N7HTC0</accession>
<dbReference type="RefSeq" id="WP_076503830.1">
    <property type="nucleotide sequence ID" value="NZ_FTNY01000001.1"/>
</dbReference>
<protein>
    <submittedName>
        <fullName evidence="1">Uncharacterized protein</fullName>
    </submittedName>
</protein>
<proteinExistence type="predicted"/>
<evidence type="ECO:0000313" key="1">
    <source>
        <dbReference type="EMBL" id="SIS28104.1"/>
    </source>
</evidence>